<organism evidence="5 6">
    <name type="scientific">Parasutterella excrementihominis</name>
    <dbReference type="NCBI Taxonomy" id="487175"/>
    <lineage>
        <taxon>Bacteria</taxon>
        <taxon>Pseudomonadati</taxon>
        <taxon>Pseudomonadota</taxon>
        <taxon>Betaproteobacteria</taxon>
        <taxon>Burkholderiales</taxon>
        <taxon>Sutterellaceae</taxon>
        <taxon>Parasutterella</taxon>
    </lineage>
</organism>
<gene>
    <name evidence="5" type="ORF">GMD42_02650</name>
</gene>
<reference evidence="5 6" key="1">
    <citation type="journal article" date="2019" name="Nat. Med.">
        <title>A library of human gut bacterial isolates paired with longitudinal multiomics data enables mechanistic microbiome research.</title>
        <authorList>
            <person name="Poyet M."/>
            <person name="Groussin M."/>
            <person name="Gibbons S.M."/>
            <person name="Avila-Pacheco J."/>
            <person name="Jiang X."/>
            <person name="Kearney S.M."/>
            <person name="Perrotta A.R."/>
            <person name="Berdy B."/>
            <person name="Zhao S."/>
            <person name="Lieberman T.D."/>
            <person name="Swanson P.K."/>
            <person name="Smith M."/>
            <person name="Roesemann S."/>
            <person name="Alexander J.E."/>
            <person name="Rich S.A."/>
            <person name="Livny J."/>
            <person name="Vlamakis H."/>
            <person name="Clish C."/>
            <person name="Bullock K."/>
            <person name="Deik A."/>
            <person name="Scott J."/>
            <person name="Pierce K.A."/>
            <person name="Xavier R.J."/>
            <person name="Alm E.J."/>
        </authorList>
    </citation>
    <scope>NUCLEOTIDE SEQUENCE [LARGE SCALE GENOMIC DNA]</scope>
    <source>
        <strain evidence="5 6">BIOML-A2</strain>
    </source>
</reference>
<evidence type="ECO:0000313" key="6">
    <source>
        <dbReference type="Proteomes" id="UP000462362"/>
    </source>
</evidence>
<dbReference type="GO" id="GO:0006508">
    <property type="term" value="P:proteolysis"/>
    <property type="evidence" value="ECO:0007669"/>
    <property type="project" value="UniProtKB-KW"/>
</dbReference>
<dbReference type="Gene3D" id="3.30.70.360">
    <property type="match status" value="1"/>
</dbReference>
<dbReference type="InterPro" id="IPR002933">
    <property type="entry name" value="Peptidase_M20"/>
</dbReference>
<dbReference type="RefSeq" id="WP_008810277.1">
    <property type="nucleotide sequence ID" value="NZ_CAJUON010000002.1"/>
</dbReference>
<proteinExistence type="predicted"/>
<dbReference type="SUPFAM" id="SSF53187">
    <property type="entry name" value="Zn-dependent exopeptidases"/>
    <property type="match status" value="1"/>
</dbReference>
<keyword evidence="2" id="KW-0479">Metal-binding</keyword>
<keyword evidence="1" id="KW-0645">Protease</keyword>
<name>A0A6I3RYQ5_9BURK</name>
<feature type="domain" description="Peptidase M20 dimerisation" evidence="4">
    <location>
        <begin position="207"/>
        <end position="364"/>
    </location>
</feature>
<keyword evidence="3 5" id="KW-0378">Hydrolase</keyword>
<dbReference type="PANTHER" id="PTHR43270:SF4">
    <property type="entry name" value="CARNOSINE DIPEPTIDASE 2, ISOFORM A"/>
    <property type="match status" value="1"/>
</dbReference>
<sequence>MLKKIYNEVTREWDTSVEEALKSFIRLPALSPDFDKKWEENGVLLKALEEAKAWAEKQGIKGLRCEIIKDDGFTPCLFIEVDATSDKKFERSVFFYGHLDKQPPNEGWDPDKSAWEPVIQNGRLYGRGAVDDGYAFYTSLAAVKVLQTLEIPHPRCVGLFETCEESSSRHYESYLKEAEQKLGDIGLVIALDSCCGDYDRLWVTSSLRGMLGGTIEVRTLNVGVHSGEASGIVPESFMIVRRLLDRIEDSRTGEIIPKVFQTKISEEIHKQNVGVAESLGDRIFAAYPWHGKTEPLTKDACEALLNRSWRPELTVTGVDGMPSVENAGNVMRPFTTVKIGMRLPPDVDAEKASAALEEIITAEPPFNADVKYVPTVASNGWSAKASAQWISKAFEKASEAYWGNKPAYMGLGASIPLVKLFSEKWPHAQFMVSGALGPNSNAHGPNESLHIEYCKKQTASVAYLISQYEE</sequence>
<dbReference type="InterPro" id="IPR011650">
    <property type="entry name" value="Peptidase_M20_dimer"/>
</dbReference>
<dbReference type="EMBL" id="WNCL01000005">
    <property type="protein sequence ID" value="MTU42538.1"/>
    <property type="molecule type" value="Genomic_DNA"/>
</dbReference>
<dbReference type="GO" id="GO:0046872">
    <property type="term" value="F:metal ion binding"/>
    <property type="evidence" value="ECO:0007669"/>
    <property type="project" value="UniProtKB-KW"/>
</dbReference>
<evidence type="ECO:0000259" key="4">
    <source>
        <dbReference type="Pfam" id="PF07687"/>
    </source>
</evidence>
<dbReference type="InterPro" id="IPR051458">
    <property type="entry name" value="Cyt/Met_Dipeptidase"/>
</dbReference>
<evidence type="ECO:0000256" key="1">
    <source>
        <dbReference type="ARBA" id="ARBA00022670"/>
    </source>
</evidence>
<dbReference type="Gene3D" id="3.40.630.10">
    <property type="entry name" value="Zn peptidases"/>
    <property type="match status" value="1"/>
</dbReference>
<comment type="caution">
    <text evidence="5">The sequence shown here is derived from an EMBL/GenBank/DDBJ whole genome shotgun (WGS) entry which is preliminary data.</text>
</comment>
<dbReference type="PANTHER" id="PTHR43270">
    <property type="entry name" value="BETA-ALA-HIS DIPEPTIDASE"/>
    <property type="match status" value="1"/>
</dbReference>
<accession>A0A6I3RYQ5</accession>
<dbReference type="GeneID" id="43347873"/>
<evidence type="ECO:0000256" key="2">
    <source>
        <dbReference type="ARBA" id="ARBA00022723"/>
    </source>
</evidence>
<dbReference type="Proteomes" id="UP000462362">
    <property type="component" value="Unassembled WGS sequence"/>
</dbReference>
<evidence type="ECO:0000256" key="3">
    <source>
        <dbReference type="ARBA" id="ARBA00022801"/>
    </source>
</evidence>
<dbReference type="Pfam" id="PF01546">
    <property type="entry name" value="Peptidase_M20"/>
    <property type="match status" value="1"/>
</dbReference>
<dbReference type="AlphaFoldDB" id="A0A6I3RYQ5"/>
<dbReference type="GO" id="GO:0008233">
    <property type="term" value="F:peptidase activity"/>
    <property type="evidence" value="ECO:0007669"/>
    <property type="project" value="UniProtKB-KW"/>
</dbReference>
<dbReference type="Pfam" id="PF07687">
    <property type="entry name" value="M20_dimer"/>
    <property type="match status" value="1"/>
</dbReference>
<protein>
    <submittedName>
        <fullName evidence="5">M20/M25/M40 family metallo-hydrolase</fullName>
    </submittedName>
</protein>
<evidence type="ECO:0000313" key="5">
    <source>
        <dbReference type="EMBL" id="MTU42538.1"/>
    </source>
</evidence>